<keyword evidence="2 5" id="KW-0812">Transmembrane</keyword>
<dbReference type="EnsemblMetazoa" id="G5460.3">
    <property type="protein sequence ID" value="G5460.3:cds"/>
    <property type="gene ID" value="G5460"/>
</dbReference>
<feature type="transmembrane region" description="Helical" evidence="5">
    <location>
        <begin position="61"/>
        <end position="82"/>
    </location>
</feature>
<dbReference type="Proteomes" id="UP000005408">
    <property type="component" value="Unassembled WGS sequence"/>
</dbReference>
<organism evidence="6 7">
    <name type="scientific">Magallana gigas</name>
    <name type="common">Pacific oyster</name>
    <name type="synonym">Crassostrea gigas</name>
    <dbReference type="NCBI Taxonomy" id="29159"/>
    <lineage>
        <taxon>Eukaryota</taxon>
        <taxon>Metazoa</taxon>
        <taxon>Spiralia</taxon>
        <taxon>Lophotrochozoa</taxon>
        <taxon>Mollusca</taxon>
        <taxon>Bivalvia</taxon>
        <taxon>Autobranchia</taxon>
        <taxon>Pteriomorphia</taxon>
        <taxon>Ostreida</taxon>
        <taxon>Ostreoidea</taxon>
        <taxon>Ostreidae</taxon>
        <taxon>Magallana</taxon>
    </lineage>
</organism>
<evidence type="ECO:0000256" key="2">
    <source>
        <dbReference type="ARBA" id="ARBA00022692"/>
    </source>
</evidence>
<dbReference type="Pfam" id="PF03619">
    <property type="entry name" value="Solute_trans_a"/>
    <property type="match status" value="1"/>
</dbReference>
<evidence type="ECO:0000256" key="5">
    <source>
        <dbReference type="SAM" id="Phobius"/>
    </source>
</evidence>
<dbReference type="OrthoDB" id="5832279at2759"/>
<proteinExistence type="predicted"/>
<feature type="transmembrane region" description="Helical" evidence="5">
    <location>
        <begin position="22"/>
        <end position="40"/>
    </location>
</feature>
<keyword evidence="4 5" id="KW-0472">Membrane</keyword>
<dbReference type="GO" id="GO:0016020">
    <property type="term" value="C:membrane"/>
    <property type="evidence" value="ECO:0007669"/>
    <property type="project" value="UniProtKB-SubCell"/>
</dbReference>
<evidence type="ECO:0000313" key="6">
    <source>
        <dbReference type="EnsemblMetazoa" id="G5460.2:cds"/>
    </source>
</evidence>
<comment type="subcellular location">
    <subcellularLocation>
        <location evidence="1">Membrane</location>
        <topology evidence="1">Multi-pass membrane protein</topology>
    </subcellularLocation>
</comment>
<evidence type="ECO:0000256" key="1">
    <source>
        <dbReference type="ARBA" id="ARBA00004141"/>
    </source>
</evidence>
<feature type="transmembrane region" description="Helical" evidence="5">
    <location>
        <begin position="154"/>
        <end position="176"/>
    </location>
</feature>
<sequence length="313" mass="35627">MANCSESFPNTSILFPEIEDDAFFIVSAVIGGIFLVLNLLNFAEELWFLCRYNSNAPARNYTTYILILFPALSLCCVMGLLVPRSTLFMEFTTSTLRAIAIFVYTRILIGYFGGEDKLLAEMTDFPITFRTPPCCCCCFACIKPSTITSKTFQVINALCVQLVIIRPFTMLILFLLWVDNRYELTDKMSTSNPGTYFQFINIASLLLSMWAAIVLTKAVECKLPNRRIRAKFLSVQLTMVFSDAQRSILTILASSDVIDCVGTRGPMVQAYRYHYALLVLETFLLSLLARYAYRFQDPPYQYEKMEGQVDEKN</sequence>
<name>A0A8W8NE90_MAGGI</name>
<accession>A0A8W8NE90</accession>
<dbReference type="InterPro" id="IPR005178">
    <property type="entry name" value="Ostalpha/TMEM184C"/>
</dbReference>
<evidence type="ECO:0008006" key="8">
    <source>
        <dbReference type="Google" id="ProtNLM"/>
    </source>
</evidence>
<dbReference type="EnsemblMetazoa" id="G5460.2">
    <property type="protein sequence ID" value="G5460.2:cds"/>
    <property type="gene ID" value="G5460"/>
</dbReference>
<feature type="transmembrane region" description="Helical" evidence="5">
    <location>
        <begin position="196"/>
        <end position="219"/>
    </location>
</feature>
<evidence type="ECO:0000256" key="3">
    <source>
        <dbReference type="ARBA" id="ARBA00022989"/>
    </source>
</evidence>
<feature type="transmembrane region" description="Helical" evidence="5">
    <location>
        <begin position="273"/>
        <end position="293"/>
    </location>
</feature>
<dbReference type="AlphaFoldDB" id="A0A8W8NE90"/>
<feature type="transmembrane region" description="Helical" evidence="5">
    <location>
        <begin position="94"/>
        <end position="113"/>
    </location>
</feature>
<evidence type="ECO:0000256" key="4">
    <source>
        <dbReference type="ARBA" id="ARBA00023136"/>
    </source>
</evidence>
<keyword evidence="7" id="KW-1185">Reference proteome</keyword>
<evidence type="ECO:0000313" key="7">
    <source>
        <dbReference type="Proteomes" id="UP000005408"/>
    </source>
</evidence>
<dbReference type="OMA" id="WLANMSV"/>
<dbReference type="SMART" id="SM01417">
    <property type="entry name" value="Solute_trans_a"/>
    <property type="match status" value="1"/>
</dbReference>
<keyword evidence="3 5" id="KW-1133">Transmembrane helix</keyword>
<protein>
    <recommendedName>
        <fullName evidence="8">Organic solute transporter subunit alpha</fullName>
    </recommendedName>
</protein>
<reference evidence="6" key="1">
    <citation type="submission" date="2022-08" db="UniProtKB">
        <authorList>
            <consortium name="EnsemblMetazoa"/>
        </authorList>
    </citation>
    <scope>IDENTIFICATION</scope>
    <source>
        <strain evidence="6">05x7-T-G4-1.051#20</strain>
    </source>
</reference>
<dbReference type="PANTHER" id="PTHR23423">
    <property type="entry name" value="ORGANIC SOLUTE TRANSPORTER-RELATED"/>
    <property type="match status" value="1"/>
</dbReference>